<feature type="coiled-coil region" evidence="1">
    <location>
        <begin position="268"/>
        <end position="298"/>
    </location>
</feature>
<dbReference type="Proteomes" id="UP000663888">
    <property type="component" value="Unassembled WGS sequence"/>
</dbReference>
<dbReference type="EMBL" id="CAJMWX010001505">
    <property type="protein sequence ID" value="CAE6492867.1"/>
    <property type="molecule type" value="Genomic_DNA"/>
</dbReference>
<feature type="compositionally biased region" description="Low complexity" evidence="2">
    <location>
        <begin position="75"/>
        <end position="88"/>
    </location>
</feature>
<reference evidence="3" key="1">
    <citation type="submission" date="2021-01" db="EMBL/GenBank/DDBJ databases">
        <authorList>
            <person name="Kaushik A."/>
        </authorList>
    </citation>
    <scope>NUCLEOTIDE SEQUENCE</scope>
    <source>
        <strain evidence="3">AG4-R118</strain>
    </source>
</reference>
<evidence type="ECO:0000313" key="4">
    <source>
        <dbReference type="Proteomes" id="UP000663888"/>
    </source>
</evidence>
<evidence type="ECO:0000313" key="3">
    <source>
        <dbReference type="EMBL" id="CAE6492867.1"/>
    </source>
</evidence>
<gene>
    <name evidence="3" type="ORF">RDB_LOCUS142716</name>
</gene>
<protein>
    <submittedName>
        <fullName evidence="3">Uncharacterized protein</fullName>
    </submittedName>
</protein>
<organism evidence="3 4">
    <name type="scientific">Rhizoctonia solani</name>
    <dbReference type="NCBI Taxonomy" id="456999"/>
    <lineage>
        <taxon>Eukaryota</taxon>
        <taxon>Fungi</taxon>
        <taxon>Dikarya</taxon>
        <taxon>Basidiomycota</taxon>
        <taxon>Agaricomycotina</taxon>
        <taxon>Agaricomycetes</taxon>
        <taxon>Cantharellales</taxon>
        <taxon>Ceratobasidiaceae</taxon>
        <taxon>Rhizoctonia</taxon>
    </lineage>
</organism>
<name>A0A8H3CRL0_9AGAM</name>
<sequence length="333" mass="37064">MQDDLIYYKQRTVQISSKEPSGALPGEHSLRSSLASFGDIKPSTLSLEGGPPLKRPRAEDWGVTPHGSAAPHNCASTSRSSRTPSAIPDSTEWMRARIAHLEAELGAARAARDMSISEQDVLRVAYEAEQRARREAMSQKSAAQAALSQAEVEQDRLRAALGAKLSIERAQSIDTEGLYGTDYDVKPSQPQSEETQGRVHNTHLEEFHTEERQKMQSDTNELDEAKITIRRLHSDFQKLKFELASTQGQLESTQCSLDSVTRKHSSTLEEYKGAKEELETYKLKLENEQMLMKKLKDKLIPEVHKSLGATNETLKAFLSTMEQPPASKADSSK</sequence>
<feature type="region of interest" description="Disordered" evidence="2">
    <location>
        <begin position="178"/>
        <end position="198"/>
    </location>
</feature>
<dbReference type="AlphaFoldDB" id="A0A8H3CRL0"/>
<feature type="region of interest" description="Disordered" evidence="2">
    <location>
        <begin position="41"/>
        <end position="89"/>
    </location>
</feature>
<evidence type="ECO:0000256" key="1">
    <source>
        <dbReference type="SAM" id="Coils"/>
    </source>
</evidence>
<feature type="coiled-coil region" evidence="1">
    <location>
        <begin position="133"/>
        <end position="160"/>
    </location>
</feature>
<keyword evidence="1" id="KW-0175">Coiled coil</keyword>
<proteinExistence type="predicted"/>
<comment type="caution">
    <text evidence="3">The sequence shown here is derived from an EMBL/GenBank/DDBJ whole genome shotgun (WGS) entry which is preliminary data.</text>
</comment>
<evidence type="ECO:0000256" key="2">
    <source>
        <dbReference type="SAM" id="MobiDB-lite"/>
    </source>
</evidence>
<accession>A0A8H3CRL0</accession>